<sequence>MQLMDSLENLIAAHPQTSFLGAHVGCYAENLGWVARMLTAYPNFCVDLGGRVSEIGRKPSETKKFVETFSDRILFGTDDFPPTRSGYRTFFRFLESDDKDFSYDPEHEIPRQGNWTVSGLNLSHDVLEKVYRTNALGLLKLH</sequence>
<accession>A0A6J7PUQ5</accession>
<protein>
    <submittedName>
        <fullName evidence="2">Unannotated protein</fullName>
    </submittedName>
</protein>
<name>A0A6J7PUQ5_9ZZZZ</name>
<gene>
    <name evidence="2" type="ORF">UFOPK4049_00904</name>
</gene>
<dbReference type="InterPro" id="IPR032466">
    <property type="entry name" value="Metal_Hydrolase"/>
</dbReference>
<proteinExistence type="predicted"/>
<dbReference type="AlphaFoldDB" id="A0A6J7PUQ5"/>
<evidence type="ECO:0000259" key="1">
    <source>
        <dbReference type="Pfam" id="PF04909"/>
    </source>
</evidence>
<organism evidence="2">
    <name type="scientific">freshwater metagenome</name>
    <dbReference type="NCBI Taxonomy" id="449393"/>
    <lineage>
        <taxon>unclassified sequences</taxon>
        <taxon>metagenomes</taxon>
        <taxon>ecological metagenomes</taxon>
    </lineage>
</organism>
<feature type="domain" description="Amidohydrolase-related" evidence="1">
    <location>
        <begin position="7"/>
        <end position="140"/>
    </location>
</feature>
<dbReference type="Pfam" id="PF04909">
    <property type="entry name" value="Amidohydro_2"/>
    <property type="match status" value="1"/>
</dbReference>
<evidence type="ECO:0000313" key="2">
    <source>
        <dbReference type="EMBL" id="CAB5008651.1"/>
    </source>
</evidence>
<dbReference type="GO" id="GO:0016787">
    <property type="term" value="F:hydrolase activity"/>
    <property type="evidence" value="ECO:0007669"/>
    <property type="project" value="InterPro"/>
</dbReference>
<reference evidence="2" key="1">
    <citation type="submission" date="2020-05" db="EMBL/GenBank/DDBJ databases">
        <authorList>
            <person name="Chiriac C."/>
            <person name="Salcher M."/>
            <person name="Ghai R."/>
            <person name="Kavagutti S V."/>
        </authorList>
    </citation>
    <scope>NUCLEOTIDE SEQUENCE</scope>
</reference>
<dbReference type="Gene3D" id="3.20.20.140">
    <property type="entry name" value="Metal-dependent hydrolases"/>
    <property type="match status" value="1"/>
</dbReference>
<dbReference type="InterPro" id="IPR006680">
    <property type="entry name" value="Amidohydro-rel"/>
</dbReference>
<dbReference type="EMBL" id="CAFBPB010000118">
    <property type="protein sequence ID" value="CAB5008651.1"/>
    <property type="molecule type" value="Genomic_DNA"/>
</dbReference>
<dbReference type="SUPFAM" id="SSF51556">
    <property type="entry name" value="Metallo-dependent hydrolases"/>
    <property type="match status" value="1"/>
</dbReference>